<dbReference type="AlphaFoldDB" id="A0A1M4UBS0"/>
<dbReference type="GeneID" id="90996698"/>
<dbReference type="Proteomes" id="UP000184114">
    <property type="component" value="Unassembled WGS sequence"/>
</dbReference>
<proteinExistence type="predicted"/>
<evidence type="ECO:0000313" key="2">
    <source>
        <dbReference type="Proteomes" id="UP000184114"/>
    </source>
</evidence>
<sequence>MDKINIDDFIKILDEDVVKNNSCIEMNFYVEGDKDYTDCWLGKMFNKSSLI</sequence>
<accession>A0A1M4UBS0</accession>
<reference evidence="2" key="1">
    <citation type="submission" date="2016-11" db="EMBL/GenBank/DDBJ databases">
        <authorList>
            <person name="Varghese N."/>
            <person name="Submissions S."/>
        </authorList>
    </citation>
    <scope>NUCLEOTIDE SEQUENCE [LARGE SCALE GENOMIC DNA]</scope>
    <source>
        <strain evidence="2">DSM 18095</strain>
    </source>
</reference>
<keyword evidence="2" id="KW-1185">Reference proteome</keyword>
<dbReference type="RefSeq" id="WP_159429164.1">
    <property type="nucleotide sequence ID" value="NZ_FQTY01000003.1"/>
</dbReference>
<name>A0A1M4UBS0_9FIRM</name>
<evidence type="ECO:0000313" key="1">
    <source>
        <dbReference type="EMBL" id="SHE54134.1"/>
    </source>
</evidence>
<dbReference type="EMBL" id="FQTY01000003">
    <property type="protein sequence ID" value="SHE54134.1"/>
    <property type="molecule type" value="Genomic_DNA"/>
</dbReference>
<protein>
    <submittedName>
        <fullName evidence="1">Uncharacterized protein</fullName>
    </submittedName>
</protein>
<organism evidence="1 2">
    <name type="scientific">Tissierella praeacuta DSM 18095</name>
    <dbReference type="NCBI Taxonomy" id="1123404"/>
    <lineage>
        <taxon>Bacteria</taxon>
        <taxon>Bacillati</taxon>
        <taxon>Bacillota</taxon>
        <taxon>Tissierellia</taxon>
        <taxon>Tissierellales</taxon>
        <taxon>Tissierellaceae</taxon>
        <taxon>Tissierella</taxon>
    </lineage>
</organism>
<gene>
    <name evidence="1" type="ORF">SAMN02745784_00996</name>
</gene>